<evidence type="ECO:0000313" key="2">
    <source>
        <dbReference type="EMBL" id="SFE45181.1"/>
    </source>
</evidence>
<protein>
    <submittedName>
        <fullName evidence="2">Uncharacterized protein</fullName>
    </submittedName>
</protein>
<feature type="compositionally biased region" description="Low complexity" evidence="1">
    <location>
        <begin position="211"/>
        <end position="220"/>
    </location>
</feature>
<organism evidence="2 3">
    <name type="scientific">Paracidovorax wautersii</name>
    <dbReference type="NCBI Taxonomy" id="1177982"/>
    <lineage>
        <taxon>Bacteria</taxon>
        <taxon>Pseudomonadati</taxon>
        <taxon>Pseudomonadota</taxon>
        <taxon>Betaproteobacteria</taxon>
        <taxon>Burkholderiales</taxon>
        <taxon>Comamonadaceae</taxon>
        <taxon>Paracidovorax</taxon>
    </lineage>
</organism>
<dbReference type="EMBL" id="FONX01000002">
    <property type="protein sequence ID" value="SFE45181.1"/>
    <property type="molecule type" value="Genomic_DNA"/>
</dbReference>
<dbReference type="OrthoDB" id="8903872at2"/>
<evidence type="ECO:0000313" key="3">
    <source>
        <dbReference type="Proteomes" id="UP000199119"/>
    </source>
</evidence>
<feature type="compositionally biased region" description="Low complexity" evidence="1">
    <location>
        <begin position="150"/>
        <end position="175"/>
    </location>
</feature>
<feature type="region of interest" description="Disordered" evidence="1">
    <location>
        <begin position="11"/>
        <end position="38"/>
    </location>
</feature>
<accession>A0A1I2AMJ8</accession>
<name>A0A1I2AMJ8_9BURK</name>
<feature type="region of interest" description="Disordered" evidence="1">
    <location>
        <begin position="150"/>
        <end position="179"/>
    </location>
</feature>
<proteinExistence type="predicted"/>
<sequence>MSFFRWLTGARKPPRAGTHHAQGHAPSPEPAATHRSERTQRRELLYAVVREAMMRAAVLSAGYKFKVLSLDQRGQQFMVMVDLGREYGGETVRLSAIEALIVQTAHTRFGIGVTAVYWRINDQLGAGVPTAALGVLAGSRHAAAAAARSAAPAPSAAHDPARAAQGGPPVPAGAAAGAGGFEPIGADEVEAFKRALQSASSGRAGNGGVRPSASAPASQAPQPPSGGVRIGPLRARDAAGRTGFEDTQASAPQAPPSWPDHLSKSQFGDL</sequence>
<gene>
    <name evidence="2" type="ORF">SAMN04489711_102115</name>
</gene>
<evidence type="ECO:0000256" key="1">
    <source>
        <dbReference type="SAM" id="MobiDB-lite"/>
    </source>
</evidence>
<feature type="region of interest" description="Disordered" evidence="1">
    <location>
        <begin position="198"/>
        <end position="270"/>
    </location>
</feature>
<feature type="compositionally biased region" description="Basic residues" evidence="1">
    <location>
        <begin position="12"/>
        <end position="22"/>
    </location>
</feature>
<dbReference type="Proteomes" id="UP000199119">
    <property type="component" value="Unassembled WGS sequence"/>
</dbReference>
<dbReference type="AlphaFoldDB" id="A0A1I2AMJ8"/>
<dbReference type="RefSeq" id="WP_092937535.1">
    <property type="nucleotide sequence ID" value="NZ_FONX01000002.1"/>
</dbReference>
<keyword evidence="3" id="KW-1185">Reference proteome</keyword>
<reference evidence="3" key="1">
    <citation type="submission" date="2016-10" db="EMBL/GenBank/DDBJ databases">
        <authorList>
            <person name="Varghese N."/>
            <person name="Submissions S."/>
        </authorList>
    </citation>
    <scope>NUCLEOTIDE SEQUENCE [LARGE SCALE GENOMIC DNA]</scope>
    <source>
        <strain evidence="3">DSM 27981</strain>
    </source>
</reference>